<dbReference type="Pfam" id="PF14111">
    <property type="entry name" value="DUF4283"/>
    <property type="match status" value="1"/>
</dbReference>
<accession>A0AAV0IYU8</accession>
<evidence type="ECO:0000313" key="4">
    <source>
        <dbReference type="Proteomes" id="UP001154282"/>
    </source>
</evidence>
<proteinExistence type="predicted"/>
<organism evidence="2 4">
    <name type="scientific">Linum tenue</name>
    <dbReference type="NCBI Taxonomy" id="586396"/>
    <lineage>
        <taxon>Eukaryota</taxon>
        <taxon>Viridiplantae</taxon>
        <taxon>Streptophyta</taxon>
        <taxon>Embryophyta</taxon>
        <taxon>Tracheophyta</taxon>
        <taxon>Spermatophyta</taxon>
        <taxon>Magnoliopsida</taxon>
        <taxon>eudicotyledons</taxon>
        <taxon>Gunneridae</taxon>
        <taxon>Pentapetalae</taxon>
        <taxon>rosids</taxon>
        <taxon>fabids</taxon>
        <taxon>Malpighiales</taxon>
        <taxon>Linaceae</taxon>
        <taxon>Linum</taxon>
    </lineage>
</organism>
<dbReference type="EMBL" id="CAMGYJ010000004">
    <property type="protein sequence ID" value="CAI0401467.1"/>
    <property type="molecule type" value="Genomic_DNA"/>
</dbReference>
<sequence length="149" mass="17525">MEKQRWRGEWRSTLIVKVLGRTFPFPIIACRLQSTWGKCVMMKISSLTYSFYVVKFTSHFDYEKAASGRPWRVRDYYLTFRPWRKNFNPKLAVVSSTMVCPKLPGIPLKFNNSDVVKRIVSYIRRPINVDGQSRTDIAGNIPVFVWRLI</sequence>
<dbReference type="PANTHER" id="PTHR31286:SF99">
    <property type="entry name" value="DUF4283 DOMAIN-CONTAINING PROTEIN"/>
    <property type="match status" value="1"/>
</dbReference>
<evidence type="ECO:0000313" key="3">
    <source>
        <dbReference type="EMBL" id="CAI0401467.1"/>
    </source>
</evidence>
<dbReference type="InterPro" id="IPR025558">
    <property type="entry name" value="DUF4283"/>
</dbReference>
<dbReference type="InterPro" id="IPR040256">
    <property type="entry name" value="At4g02000-like"/>
</dbReference>
<feature type="domain" description="DUF4283" evidence="1">
    <location>
        <begin position="8"/>
        <end position="90"/>
    </location>
</feature>
<evidence type="ECO:0000259" key="1">
    <source>
        <dbReference type="Pfam" id="PF14111"/>
    </source>
</evidence>
<comment type="caution">
    <text evidence="2">The sequence shown here is derived from an EMBL/GenBank/DDBJ whole genome shotgun (WGS) entry which is preliminary data.</text>
</comment>
<reference evidence="2" key="1">
    <citation type="submission" date="2022-08" db="EMBL/GenBank/DDBJ databases">
        <authorList>
            <person name="Gutierrez-Valencia J."/>
        </authorList>
    </citation>
    <scope>NUCLEOTIDE SEQUENCE</scope>
</reference>
<dbReference type="PANTHER" id="PTHR31286">
    <property type="entry name" value="GLYCINE-RICH CELL WALL STRUCTURAL PROTEIN 1.8-LIKE"/>
    <property type="match status" value="1"/>
</dbReference>
<name>A0AAV0IYU8_9ROSI</name>
<evidence type="ECO:0000313" key="2">
    <source>
        <dbReference type="EMBL" id="CAI0401466.1"/>
    </source>
</evidence>
<protein>
    <recommendedName>
        <fullName evidence="1">DUF4283 domain-containing protein</fullName>
    </recommendedName>
</protein>
<gene>
    <name evidence="2" type="ORF">LITE_LOCUS11214</name>
    <name evidence="3" type="ORF">LITE_LOCUS11215</name>
</gene>
<dbReference type="AlphaFoldDB" id="A0AAV0IYU8"/>
<dbReference type="EMBL" id="CAMGYJ010000004">
    <property type="protein sequence ID" value="CAI0401466.1"/>
    <property type="molecule type" value="Genomic_DNA"/>
</dbReference>
<dbReference type="Proteomes" id="UP001154282">
    <property type="component" value="Unassembled WGS sequence"/>
</dbReference>
<keyword evidence="4" id="KW-1185">Reference proteome</keyword>